<accession>A0A0D9ZX19</accession>
<evidence type="ECO:0000259" key="6">
    <source>
        <dbReference type="PROSITE" id="PS51319"/>
    </source>
</evidence>
<dbReference type="GO" id="GO:0005634">
    <property type="term" value="C:nucleus"/>
    <property type="evidence" value="ECO:0007669"/>
    <property type="project" value="UniProtKB-SubCell"/>
</dbReference>
<evidence type="ECO:0000313" key="7">
    <source>
        <dbReference type="EnsemblPlants" id="OGLUM05G11320.1"/>
    </source>
</evidence>
<dbReference type="SUPFAM" id="SSF47676">
    <property type="entry name" value="Conserved domain common to transcription factors TFIIS, elongin A, CRSP70"/>
    <property type="match status" value="1"/>
</dbReference>
<dbReference type="PROSITE" id="PS51319">
    <property type="entry name" value="TFIIS_N"/>
    <property type="match status" value="1"/>
</dbReference>
<keyword evidence="2 3" id="KW-0539">Nucleus</keyword>
<reference evidence="7" key="1">
    <citation type="submission" date="2015-04" db="UniProtKB">
        <authorList>
            <consortium name="EnsemblPlants"/>
        </authorList>
    </citation>
    <scope>IDENTIFICATION</scope>
</reference>
<evidence type="ECO:0000256" key="3">
    <source>
        <dbReference type="PROSITE-ProRule" id="PRU00649"/>
    </source>
</evidence>
<dbReference type="PANTHER" id="PTHR47853">
    <property type="entry name" value="EXPRESSED PROTEIN"/>
    <property type="match status" value="1"/>
</dbReference>
<keyword evidence="8" id="KW-1185">Reference proteome</keyword>
<dbReference type="EnsemblPlants" id="OGLUM05G11320.1">
    <property type="protein sequence ID" value="OGLUM05G11320.1"/>
    <property type="gene ID" value="OGLUM05G11320"/>
</dbReference>
<feature type="coiled-coil region" evidence="4">
    <location>
        <begin position="292"/>
        <end position="319"/>
    </location>
</feature>
<evidence type="ECO:0000256" key="1">
    <source>
        <dbReference type="ARBA" id="ARBA00004123"/>
    </source>
</evidence>
<dbReference type="AlphaFoldDB" id="A0A0D9ZX19"/>
<feature type="compositionally biased region" description="Basic and acidic residues" evidence="5">
    <location>
        <begin position="209"/>
        <end position="223"/>
    </location>
</feature>
<dbReference type="Gene3D" id="1.20.930.10">
    <property type="entry name" value="Conserved domain common to transcription factors TFIIS, elongin A, CRSP70"/>
    <property type="match status" value="1"/>
</dbReference>
<dbReference type="InterPro" id="IPR035441">
    <property type="entry name" value="TFIIS/LEDGF_dom_sf"/>
</dbReference>
<evidence type="ECO:0000256" key="4">
    <source>
        <dbReference type="SAM" id="Coils"/>
    </source>
</evidence>
<organism evidence="7">
    <name type="scientific">Oryza glumipatula</name>
    <dbReference type="NCBI Taxonomy" id="40148"/>
    <lineage>
        <taxon>Eukaryota</taxon>
        <taxon>Viridiplantae</taxon>
        <taxon>Streptophyta</taxon>
        <taxon>Embryophyta</taxon>
        <taxon>Tracheophyta</taxon>
        <taxon>Spermatophyta</taxon>
        <taxon>Magnoliopsida</taxon>
        <taxon>Liliopsida</taxon>
        <taxon>Poales</taxon>
        <taxon>Poaceae</taxon>
        <taxon>BOP clade</taxon>
        <taxon>Oryzoideae</taxon>
        <taxon>Oryzeae</taxon>
        <taxon>Oryzinae</taxon>
        <taxon>Oryza</taxon>
    </lineage>
</organism>
<dbReference type="InterPro" id="IPR017923">
    <property type="entry name" value="TFIIS_N"/>
</dbReference>
<keyword evidence="4" id="KW-0175">Coiled coil</keyword>
<sequence length="370" mass="40589">MAAARNPLRRWKPFLAAFASVDDAIEIEAADLGISRGELRRARGRIVGMLRGAEDDREAEELCSVLDEVMAESLLTLRLVPVTPKTLATTDLAGVVGALRKHDSERIRGLATDIVRRWRAAVKRDLVRIGVAMEKLSQTPERIEAADRPVSSDLDAKVKRALPVATAKASEPSLPKRSAPADMGSATKPKEPTHPPKKKPPAVTGSAAGRRDGVKPNHSDGGEKLMTAATKRKLDVDAHRQEAEEAQMRRKTADMAAAAKPEVSNSLPLLKLLKMVAPAVVASHGRRESIELRNDEEKIAAAKRKLREGYQEAEEAKKRRKIHVIEDPKLLKHKQEKMHNPILSVRSRASHASSMAEKKKSFLISSLGRL</sequence>
<dbReference type="SMART" id="SM00509">
    <property type="entry name" value="TFS2N"/>
    <property type="match status" value="1"/>
</dbReference>
<dbReference type="Pfam" id="PF08711">
    <property type="entry name" value="Med26"/>
    <property type="match status" value="1"/>
</dbReference>
<evidence type="ECO:0000256" key="2">
    <source>
        <dbReference type="ARBA" id="ARBA00023242"/>
    </source>
</evidence>
<dbReference type="Gramene" id="OGLUM05G11320.1">
    <property type="protein sequence ID" value="OGLUM05G11320.1"/>
    <property type="gene ID" value="OGLUM05G11320"/>
</dbReference>
<feature type="region of interest" description="Disordered" evidence="5">
    <location>
        <begin position="163"/>
        <end position="223"/>
    </location>
</feature>
<reference evidence="7" key="2">
    <citation type="submission" date="2018-05" db="EMBL/GenBank/DDBJ databases">
        <title>OgluRS3 (Oryza glumaepatula Reference Sequence Version 3).</title>
        <authorList>
            <person name="Zhang J."/>
            <person name="Kudrna D."/>
            <person name="Lee S."/>
            <person name="Talag J."/>
            <person name="Welchert J."/>
            <person name="Wing R.A."/>
        </authorList>
    </citation>
    <scope>NUCLEOTIDE SEQUENCE [LARGE SCALE GENOMIC DNA]</scope>
</reference>
<comment type="subcellular location">
    <subcellularLocation>
        <location evidence="1 3">Nucleus</location>
    </subcellularLocation>
</comment>
<evidence type="ECO:0000313" key="8">
    <source>
        <dbReference type="Proteomes" id="UP000026961"/>
    </source>
</evidence>
<dbReference type="InterPro" id="IPR003617">
    <property type="entry name" value="TFIIS/CRSP70_N_sub"/>
</dbReference>
<evidence type="ECO:0000256" key="5">
    <source>
        <dbReference type="SAM" id="MobiDB-lite"/>
    </source>
</evidence>
<dbReference type="PANTHER" id="PTHR47853:SF1">
    <property type="entry name" value="EXPRESSED PROTEIN"/>
    <property type="match status" value="1"/>
</dbReference>
<dbReference type="Proteomes" id="UP000026961">
    <property type="component" value="Chromosome 5"/>
</dbReference>
<name>A0A0D9ZX19_9ORYZ</name>
<dbReference type="HOGENOM" id="CLU_044533_1_0_1"/>
<protein>
    <recommendedName>
        <fullName evidence="6">TFIIS N-terminal domain-containing protein</fullName>
    </recommendedName>
</protein>
<dbReference type="eggNOG" id="ENOG502TMDU">
    <property type="taxonomic scope" value="Eukaryota"/>
</dbReference>
<proteinExistence type="predicted"/>
<feature type="domain" description="TFIIS N-terminal" evidence="6">
    <location>
        <begin position="48"/>
        <end position="125"/>
    </location>
</feature>